<organism evidence="1 2">
    <name type="scientific">Escherichia albertii</name>
    <dbReference type="NCBI Taxonomy" id="208962"/>
    <lineage>
        <taxon>Bacteria</taxon>
        <taxon>Pseudomonadati</taxon>
        <taxon>Pseudomonadota</taxon>
        <taxon>Gammaproteobacteria</taxon>
        <taxon>Enterobacterales</taxon>
        <taxon>Enterobacteriaceae</taxon>
        <taxon>Escherichia</taxon>
    </lineage>
</organism>
<sequence length="112" mass="13186">MNEEMKLLFDSCITEQEQKIIGEKSVDLYIKHSDNYNILSFYSSVLSVMNIDAFSYTLRYHIEQCKKYNITLSKEDKAEITLSVLNKLKCNEHIDFDEYRNALIHIVSGMDY</sequence>
<proteinExistence type="predicted"/>
<dbReference type="EMBL" id="CP117562">
    <property type="protein sequence ID" value="WDB27789.1"/>
    <property type="molecule type" value="Genomic_DNA"/>
</dbReference>
<evidence type="ECO:0000313" key="1">
    <source>
        <dbReference type="EMBL" id="WDB27789.1"/>
    </source>
</evidence>
<gene>
    <name evidence="1" type="ORF">PS049_15610</name>
</gene>
<dbReference type="Proteomes" id="UP001219219">
    <property type="component" value="Chromosome"/>
</dbReference>
<dbReference type="RefSeq" id="WP_273783465.1">
    <property type="nucleotide sequence ID" value="NZ_CP117562.1"/>
</dbReference>
<dbReference type="AlphaFoldDB" id="A0AAX3MFE1"/>
<protein>
    <submittedName>
        <fullName evidence="1">Uncharacterized protein</fullName>
    </submittedName>
</protein>
<name>A0AAX3MFE1_ESCAL</name>
<evidence type="ECO:0000313" key="2">
    <source>
        <dbReference type="Proteomes" id="UP001219219"/>
    </source>
</evidence>
<accession>A0AAX3MFE1</accession>
<reference evidence="1" key="1">
    <citation type="submission" date="2023-02" db="EMBL/GenBank/DDBJ databases">
        <title>Escherichia albertii as a potential enteropathogen in the light of epidemiological and genomic studies.</title>
        <authorList>
            <person name="Leszczynska K."/>
            <person name="Swiecicka I."/>
            <person name="Daniluk T."/>
            <person name="Lebensztejn D."/>
            <person name="Chmielewska S."/>
            <person name="Leszczynska D."/>
            <person name="Gawor J."/>
            <person name="Kliber M."/>
        </authorList>
    </citation>
    <scope>NUCLEOTIDE SEQUENCE</scope>
    <source>
        <strain evidence="1">BIA_7</strain>
    </source>
</reference>